<dbReference type="GO" id="GO:0008333">
    <property type="term" value="P:endosome to lysosome transport"/>
    <property type="evidence" value="ECO:0007669"/>
    <property type="project" value="TreeGrafter"/>
</dbReference>
<dbReference type="Gene3D" id="3.10.110.10">
    <property type="entry name" value="Ubiquitin Conjugating Enzyme"/>
    <property type="match status" value="1"/>
</dbReference>
<dbReference type="GO" id="GO:0015031">
    <property type="term" value="P:protein transport"/>
    <property type="evidence" value="ECO:0007669"/>
    <property type="project" value="InterPro"/>
</dbReference>
<dbReference type="Proteomes" id="UP000187209">
    <property type="component" value="Unassembled WGS sequence"/>
</dbReference>
<dbReference type="InterPro" id="IPR016135">
    <property type="entry name" value="UBQ-conjugating_enzyme/RWD"/>
</dbReference>
<dbReference type="Pfam" id="PF05743">
    <property type="entry name" value="UEV"/>
    <property type="match status" value="1"/>
</dbReference>
<dbReference type="PANTHER" id="PTHR23306">
    <property type="entry name" value="TUMOR SUSCEPTIBILITY GENE 101 PROTEIN-RELATED"/>
    <property type="match status" value="1"/>
</dbReference>
<dbReference type="PROSITE" id="PS51322">
    <property type="entry name" value="UEV"/>
    <property type="match status" value="1"/>
</dbReference>
<evidence type="ECO:0000256" key="1">
    <source>
        <dbReference type="SAM" id="Coils"/>
    </source>
</evidence>
<evidence type="ECO:0000313" key="4">
    <source>
        <dbReference type="EMBL" id="OMJ93460.1"/>
    </source>
</evidence>
<dbReference type="EMBL" id="MPUH01000042">
    <property type="protein sequence ID" value="OMJ93460.1"/>
    <property type="molecule type" value="Genomic_DNA"/>
</dbReference>
<evidence type="ECO:0000259" key="3">
    <source>
        <dbReference type="PROSITE" id="PS51322"/>
    </source>
</evidence>
<feature type="compositionally biased region" description="Polar residues" evidence="2">
    <location>
        <begin position="201"/>
        <end position="227"/>
    </location>
</feature>
<evidence type="ECO:0000313" key="5">
    <source>
        <dbReference type="Proteomes" id="UP000187209"/>
    </source>
</evidence>
<feature type="coiled-coil region" evidence="1">
    <location>
        <begin position="244"/>
        <end position="278"/>
    </location>
</feature>
<proteinExistence type="predicted"/>
<feature type="region of interest" description="Disordered" evidence="2">
    <location>
        <begin position="148"/>
        <end position="176"/>
    </location>
</feature>
<dbReference type="InterPro" id="IPR052070">
    <property type="entry name" value="ESCRT-I_UEV_domain"/>
</dbReference>
<dbReference type="GO" id="GO:0000813">
    <property type="term" value="C:ESCRT I complex"/>
    <property type="evidence" value="ECO:0007669"/>
    <property type="project" value="TreeGrafter"/>
</dbReference>
<evidence type="ECO:0000256" key="2">
    <source>
        <dbReference type="SAM" id="MobiDB-lite"/>
    </source>
</evidence>
<comment type="caution">
    <text evidence="4">The sequence shown here is derived from an EMBL/GenBank/DDBJ whole genome shotgun (WGS) entry which is preliminary data.</text>
</comment>
<protein>
    <recommendedName>
        <fullName evidence="3">UEV domain-containing protein</fullName>
    </recommendedName>
</protein>
<feature type="compositionally biased region" description="Polar residues" evidence="2">
    <location>
        <begin position="151"/>
        <end position="176"/>
    </location>
</feature>
<reference evidence="4 5" key="1">
    <citation type="submission" date="2016-11" db="EMBL/GenBank/DDBJ databases">
        <title>The macronuclear genome of Stentor coeruleus: a giant cell with tiny introns.</title>
        <authorList>
            <person name="Slabodnick M."/>
            <person name="Ruby J.G."/>
            <person name="Reiff S.B."/>
            <person name="Swart E.C."/>
            <person name="Gosai S."/>
            <person name="Prabakaran S."/>
            <person name="Witkowska E."/>
            <person name="Larue G.E."/>
            <person name="Fisher S."/>
            <person name="Freeman R.M."/>
            <person name="Gunawardena J."/>
            <person name="Chu W."/>
            <person name="Stover N.A."/>
            <person name="Gregory B.D."/>
            <person name="Nowacki M."/>
            <person name="Derisi J."/>
            <person name="Roy S.W."/>
            <person name="Marshall W.F."/>
            <person name="Sood P."/>
        </authorList>
    </citation>
    <scope>NUCLEOTIDE SEQUENCE [LARGE SCALE GENOMIC DNA]</scope>
    <source>
        <strain evidence="4">WM001</strain>
    </source>
</reference>
<dbReference type="AlphaFoldDB" id="A0A1R2CWV1"/>
<dbReference type="GO" id="GO:0043130">
    <property type="term" value="F:ubiquitin binding"/>
    <property type="evidence" value="ECO:0007669"/>
    <property type="project" value="TreeGrafter"/>
</dbReference>
<dbReference type="SUPFAM" id="SSF54495">
    <property type="entry name" value="UBC-like"/>
    <property type="match status" value="1"/>
</dbReference>
<name>A0A1R2CWV1_9CILI</name>
<dbReference type="OrthoDB" id="306304at2759"/>
<keyword evidence="1" id="KW-0175">Coiled coil</keyword>
<dbReference type="PANTHER" id="PTHR23306:SF3">
    <property type="entry name" value="TUMOR SUPPRESSOR PROTEIN 101"/>
    <property type="match status" value="1"/>
</dbReference>
<dbReference type="InterPro" id="IPR008883">
    <property type="entry name" value="UEV_N"/>
</dbReference>
<organism evidence="4 5">
    <name type="scientific">Stentor coeruleus</name>
    <dbReference type="NCBI Taxonomy" id="5963"/>
    <lineage>
        <taxon>Eukaryota</taxon>
        <taxon>Sar</taxon>
        <taxon>Alveolata</taxon>
        <taxon>Ciliophora</taxon>
        <taxon>Postciliodesmatophora</taxon>
        <taxon>Heterotrichea</taxon>
        <taxon>Heterotrichida</taxon>
        <taxon>Stentoridae</taxon>
        <taxon>Stentor</taxon>
    </lineage>
</organism>
<accession>A0A1R2CWV1</accession>
<feature type="region of interest" description="Disordered" evidence="2">
    <location>
        <begin position="190"/>
        <end position="233"/>
    </location>
</feature>
<dbReference type="CDD" id="cd11685">
    <property type="entry name" value="UEV_TSG101-like"/>
    <property type="match status" value="1"/>
</dbReference>
<feature type="domain" description="UEV" evidence="3">
    <location>
        <begin position="2"/>
        <end position="147"/>
    </location>
</feature>
<gene>
    <name evidence="4" type="ORF">SteCoe_3580</name>
</gene>
<sequence length="394" mass="44455">MAYSQTALNSAITQCHYDQQTKNYVYNEFLRLPQNHLSLSPKVVQANINGTLLYILELGGTIPVLYQQRTYNIPIKLQIPPTYPNVAPILIVTPSPDMMIKVSEYVKEDGKTTLDIQRKWNNKCQTIQLIEEAKKAFSVKMPVFKKPANHPGSQSFQPNYAQSGYNQPNPYAPQSQTIAPISGYYQQGQNYPINQPGYPGSISTFSPQPGYNQNPQGSYPNPSNKANPPQKAELPKNYDYKKIAEIYSETISNLNKEIKTLTHEKEELDKKNKKISESIGNFRNDISKVDTKKELLQASINNIQEWIQNSSNETSFNVSEEDLIEYRNPAAKEYLILLSQEKSLEATASAIIESINKSVIPAKLGFIALRQLLKDVFLTARLKEKAESIAKKSS</sequence>
<keyword evidence="5" id="KW-1185">Reference proteome</keyword>